<name>A0AAD5Q2C9_PYTIN</name>
<evidence type="ECO:0000256" key="2">
    <source>
        <dbReference type="ARBA" id="ARBA00022692"/>
    </source>
</evidence>
<dbReference type="PANTHER" id="PTHR22950:SF349">
    <property type="entry name" value="AMINO ACID TRANSPORTER TRANSMEMBRANE DOMAIN-CONTAINING PROTEIN"/>
    <property type="match status" value="1"/>
</dbReference>
<evidence type="ECO:0000259" key="7">
    <source>
        <dbReference type="Pfam" id="PF01490"/>
    </source>
</evidence>
<feature type="transmembrane region" description="Helical" evidence="6">
    <location>
        <begin position="200"/>
        <end position="226"/>
    </location>
</feature>
<accession>A0AAD5Q2C9</accession>
<feature type="transmembrane region" description="Helical" evidence="6">
    <location>
        <begin position="238"/>
        <end position="257"/>
    </location>
</feature>
<dbReference type="Proteomes" id="UP001209570">
    <property type="component" value="Unassembled WGS sequence"/>
</dbReference>
<comment type="caution">
    <text evidence="8">The sequence shown here is derived from an EMBL/GenBank/DDBJ whole genome shotgun (WGS) entry which is preliminary data.</text>
</comment>
<feature type="transmembrane region" description="Helical" evidence="6">
    <location>
        <begin position="290"/>
        <end position="311"/>
    </location>
</feature>
<dbReference type="AlphaFoldDB" id="A0AAD5Q2C9"/>
<dbReference type="PANTHER" id="PTHR22950">
    <property type="entry name" value="AMINO ACID TRANSPORTER"/>
    <property type="match status" value="1"/>
</dbReference>
<feature type="domain" description="Amino acid transporter transmembrane" evidence="7">
    <location>
        <begin position="100"/>
        <end position="398"/>
    </location>
</feature>
<keyword evidence="4 6" id="KW-0472">Membrane</keyword>
<evidence type="ECO:0000313" key="8">
    <source>
        <dbReference type="EMBL" id="KAJ0392563.1"/>
    </source>
</evidence>
<feature type="transmembrane region" description="Helical" evidence="6">
    <location>
        <begin position="323"/>
        <end position="347"/>
    </location>
</feature>
<evidence type="ECO:0000256" key="1">
    <source>
        <dbReference type="ARBA" id="ARBA00004141"/>
    </source>
</evidence>
<keyword evidence="3 6" id="KW-1133">Transmembrane helix</keyword>
<feature type="transmembrane region" description="Helical" evidence="6">
    <location>
        <begin position="108"/>
        <end position="126"/>
    </location>
</feature>
<protein>
    <recommendedName>
        <fullName evidence="7">Amino acid transporter transmembrane domain-containing protein</fullName>
    </recommendedName>
</protein>
<evidence type="ECO:0000256" key="4">
    <source>
        <dbReference type="ARBA" id="ARBA00023136"/>
    </source>
</evidence>
<sequence length="438" mass="47977">MPRQRQYPSPPSQSQPQPQAQAQQLLAVPLPLHDAAAGSVRDSKAQLQSAYDSYAENIHAISIRHGSYGAIGSHSGSSSALHGHGRRRRRLSSQTAADQRLSLWQTSFHLISFMAGSGLVCLPLALVEINWYGLLLLVVAAAVCIYTSRLLIEAMDIVRWSTGRSVKFSDLSRECFGRIGAVATSVVVHGSFLWSATGYLALACSCLSGVTGVAYGRVVLVLGSCLWGHVLLKSLKALAVFSAVNVALSFWIEAIIFGDAMYPLKQIALEEPAFLFITPDLSSSSLTLKLAYSFTLLSSGFFCHSIIPTLYHAMEDHRQCSTVVTRSQTAVLTMLYLPICGITYAVYGATLQAPVFFNMRNAVVRNLAIVLYCVHLLLSYTIAIFPLYQTLERWISRKTAAAVEGRLPGGVLQTPPPSRRGINEPRQRWRRSAPWSFL</sequence>
<keyword evidence="9" id="KW-1185">Reference proteome</keyword>
<dbReference type="GO" id="GO:0015179">
    <property type="term" value="F:L-amino acid transmembrane transporter activity"/>
    <property type="evidence" value="ECO:0007669"/>
    <property type="project" value="TreeGrafter"/>
</dbReference>
<gene>
    <name evidence="8" type="ORF">P43SY_010507</name>
</gene>
<dbReference type="GO" id="GO:0005774">
    <property type="term" value="C:vacuolar membrane"/>
    <property type="evidence" value="ECO:0007669"/>
    <property type="project" value="TreeGrafter"/>
</dbReference>
<feature type="transmembrane region" description="Helical" evidence="6">
    <location>
        <begin position="132"/>
        <end position="154"/>
    </location>
</feature>
<keyword evidence="2 6" id="KW-0812">Transmembrane</keyword>
<dbReference type="InterPro" id="IPR013057">
    <property type="entry name" value="AA_transpt_TM"/>
</dbReference>
<organism evidence="8 9">
    <name type="scientific">Pythium insidiosum</name>
    <name type="common">Pythiosis disease agent</name>
    <dbReference type="NCBI Taxonomy" id="114742"/>
    <lineage>
        <taxon>Eukaryota</taxon>
        <taxon>Sar</taxon>
        <taxon>Stramenopiles</taxon>
        <taxon>Oomycota</taxon>
        <taxon>Peronosporomycetes</taxon>
        <taxon>Pythiales</taxon>
        <taxon>Pythiaceae</taxon>
        <taxon>Pythium</taxon>
    </lineage>
</organism>
<feature type="transmembrane region" description="Helical" evidence="6">
    <location>
        <begin position="367"/>
        <end position="388"/>
    </location>
</feature>
<dbReference type="EMBL" id="JAKCXM010000613">
    <property type="protein sequence ID" value="KAJ0392563.1"/>
    <property type="molecule type" value="Genomic_DNA"/>
</dbReference>
<proteinExistence type="predicted"/>
<feature type="transmembrane region" description="Helical" evidence="6">
    <location>
        <begin position="175"/>
        <end position="194"/>
    </location>
</feature>
<evidence type="ECO:0000256" key="6">
    <source>
        <dbReference type="SAM" id="Phobius"/>
    </source>
</evidence>
<dbReference type="Pfam" id="PF01490">
    <property type="entry name" value="Aa_trans"/>
    <property type="match status" value="1"/>
</dbReference>
<reference evidence="8" key="1">
    <citation type="submission" date="2021-12" db="EMBL/GenBank/DDBJ databases">
        <title>Prjna785345.</title>
        <authorList>
            <person name="Rujirawat T."/>
            <person name="Krajaejun T."/>
        </authorList>
    </citation>
    <scope>NUCLEOTIDE SEQUENCE</scope>
    <source>
        <strain evidence="8">Pi057C3</strain>
    </source>
</reference>
<comment type="subcellular location">
    <subcellularLocation>
        <location evidence="1">Membrane</location>
        <topology evidence="1">Multi-pass membrane protein</topology>
    </subcellularLocation>
</comment>
<evidence type="ECO:0000256" key="5">
    <source>
        <dbReference type="SAM" id="MobiDB-lite"/>
    </source>
</evidence>
<feature type="region of interest" description="Disordered" evidence="5">
    <location>
        <begin position="1"/>
        <end position="22"/>
    </location>
</feature>
<evidence type="ECO:0000256" key="3">
    <source>
        <dbReference type="ARBA" id="ARBA00022989"/>
    </source>
</evidence>
<evidence type="ECO:0000313" key="9">
    <source>
        <dbReference type="Proteomes" id="UP001209570"/>
    </source>
</evidence>
<feature type="region of interest" description="Disordered" evidence="5">
    <location>
        <begin position="407"/>
        <end position="427"/>
    </location>
</feature>